<accession>A0A2N9EJ35</accession>
<reference evidence="2" key="1">
    <citation type="submission" date="2018-02" db="EMBL/GenBank/DDBJ databases">
        <authorList>
            <person name="Cohen D.B."/>
            <person name="Kent A.D."/>
        </authorList>
    </citation>
    <scope>NUCLEOTIDE SEQUENCE</scope>
</reference>
<gene>
    <name evidence="2" type="ORF">FSB_LOCUS6809</name>
</gene>
<proteinExistence type="predicted"/>
<evidence type="ECO:0000313" key="2">
    <source>
        <dbReference type="EMBL" id="SPC78927.1"/>
    </source>
</evidence>
<sequence>MCLSVGFAVVTWVSDLSRNKLRGGAWASQEALRGRVRWRSCRLDLARGGQQLEVCRGLWLGLPWVVGGCCGLWVVGLSWSVYLLGF</sequence>
<evidence type="ECO:0000256" key="1">
    <source>
        <dbReference type="SAM" id="Phobius"/>
    </source>
</evidence>
<feature type="transmembrane region" description="Helical" evidence="1">
    <location>
        <begin position="62"/>
        <end position="84"/>
    </location>
</feature>
<keyword evidence="1" id="KW-0472">Membrane</keyword>
<organism evidence="2">
    <name type="scientific">Fagus sylvatica</name>
    <name type="common">Beechnut</name>
    <dbReference type="NCBI Taxonomy" id="28930"/>
    <lineage>
        <taxon>Eukaryota</taxon>
        <taxon>Viridiplantae</taxon>
        <taxon>Streptophyta</taxon>
        <taxon>Embryophyta</taxon>
        <taxon>Tracheophyta</taxon>
        <taxon>Spermatophyta</taxon>
        <taxon>Magnoliopsida</taxon>
        <taxon>eudicotyledons</taxon>
        <taxon>Gunneridae</taxon>
        <taxon>Pentapetalae</taxon>
        <taxon>rosids</taxon>
        <taxon>fabids</taxon>
        <taxon>Fagales</taxon>
        <taxon>Fagaceae</taxon>
        <taxon>Fagus</taxon>
    </lineage>
</organism>
<dbReference type="EMBL" id="OIVN01000358">
    <property type="protein sequence ID" value="SPC78927.1"/>
    <property type="molecule type" value="Genomic_DNA"/>
</dbReference>
<dbReference type="AlphaFoldDB" id="A0A2N9EJ35"/>
<protein>
    <submittedName>
        <fullName evidence="2">Uncharacterized protein</fullName>
    </submittedName>
</protein>
<name>A0A2N9EJ35_FAGSY</name>
<keyword evidence="1" id="KW-1133">Transmembrane helix</keyword>
<keyword evidence="1" id="KW-0812">Transmembrane</keyword>